<dbReference type="SUPFAM" id="SSF53092">
    <property type="entry name" value="Creatinase/prolidase N-terminal domain"/>
    <property type="match status" value="1"/>
</dbReference>
<dbReference type="EMBL" id="CP002547">
    <property type="protein sequence ID" value="ADY56215.1"/>
    <property type="molecule type" value="Genomic_DNA"/>
</dbReference>
<dbReference type="Gene3D" id="3.90.230.10">
    <property type="entry name" value="Creatinase/methionine aminopeptidase superfamily"/>
    <property type="match status" value="1"/>
</dbReference>
<comment type="similarity">
    <text evidence="1">Belongs to the peptidase M24B family.</text>
</comment>
<name>F0T0S6_SYNGF</name>
<evidence type="ECO:0000259" key="3">
    <source>
        <dbReference type="Pfam" id="PF00557"/>
    </source>
</evidence>
<dbReference type="Pfam" id="PF00557">
    <property type="entry name" value="Peptidase_M24"/>
    <property type="match status" value="1"/>
</dbReference>
<dbReference type="AlphaFoldDB" id="F0T0S6"/>
<gene>
    <name evidence="5" type="ordered locus">Sgly_1919</name>
</gene>
<sequence length="353" mass="39109">MKRINELRKIMAEGQIDGQIVHSPVNIFYLSGFTGTTATLYITQDAAYLFTDFRYLEQASEEAAGFEVIPVRKNSLDILAGYFAGADKIGFEEQFVTVSYFQKLLELKSKESFIPCSDSLAELRQTKDEKEISLITEAVKIADQALFKTIPRIKEGVSEQEIAVHLEFEMRKAGASGTSFDFIVASGPRSAMPHGRASEKKIAKGEIVLLDIGAKYQGYCSDLTRTFFCGEPDQKFRDLYQIVLEAQQAAIRAIKPGIQGKEIDAVARKIIAEAGYGEFFGHDLGHSVGLDIHEKPGFGSKEETRLEPGMVITVEPGIYLQGWGGIRIEDMVQVTKNGVKVLTQSPKQFIISD</sequence>
<accession>F0T0S6</accession>
<evidence type="ECO:0000313" key="6">
    <source>
        <dbReference type="Proteomes" id="UP000007488"/>
    </source>
</evidence>
<evidence type="ECO:0000256" key="2">
    <source>
        <dbReference type="ARBA" id="ARBA00022801"/>
    </source>
</evidence>
<dbReference type="InterPro" id="IPR000587">
    <property type="entry name" value="Creatinase_N"/>
</dbReference>
<keyword evidence="2" id="KW-0378">Hydrolase</keyword>
<dbReference type="Gene3D" id="3.40.350.10">
    <property type="entry name" value="Creatinase/prolidase N-terminal domain"/>
    <property type="match status" value="1"/>
</dbReference>
<evidence type="ECO:0000259" key="4">
    <source>
        <dbReference type="Pfam" id="PF01321"/>
    </source>
</evidence>
<dbReference type="PANTHER" id="PTHR46112:SF3">
    <property type="entry name" value="AMINOPEPTIDASE YPDF"/>
    <property type="match status" value="1"/>
</dbReference>
<dbReference type="RefSeq" id="WP_013625083.1">
    <property type="nucleotide sequence ID" value="NC_015172.1"/>
</dbReference>
<reference evidence="6" key="2">
    <citation type="submission" date="2011-02" db="EMBL/GenBank/DDBJ databases">
        <title>The complete genome of Syntrophobotulus glycolicus DSM 8271.</title>
        <authorList>
            <person name="Lucas S."/>
            <person name="Copeland A."/>
            <person name="Lapidus A."/>
            <person name="Bruce D."/>
            <person name="Goodwin L."/>
            <person name="Pitluck S."/>
            <person name="Kyrpides N."/>
            <person name="Mavromatis K."/>
            <person name="Pagani I."/>
            <person name="Ivanova N."/>
            <person name="Mikhailova N."/>
            <person name="Chertkov O."/>
            <person name="Held B."/>
            <person name="Detter J.C."/>
            <person name="Tapia R."/>
            <person name="Han C."/>
            <person name="Land M."/>
            <person name="Hauser L."/>
            <person name="Markowitz V."/>
            <person name="Cheng J.-F."/>
            <person name="Hugenholtz P."/>
            <person name="Woyke T."/>
            <person name="Wu D."/>
            <person name="Spring S."/>
            <person name="Schroeder M."/>
            <person name="Brambilla E."/>
            <person name="Klenk H.-P."/>
            <person name="Eisen J.A."/>
        </authorList>
    </citation>
    <scope>NUCLEOTIDE SEQUENCE [LARGE SCALE GENOMIC DNA]</scope>
    <source>
        <strain evidence="6">DSM 8271 / FlGlyR</strain>
    </source>
</reference>
<dbReference type="KEGG" id="sgy:Sgly_1919"/>
<dbReference type="eggNOG" id="COG0006">
    <property type="taxonomic scope" value="Bacteria"/>
</dbReference>
<protein>
    <submittedName>
        <fullName evidence="5">Peptidase M24</fullName>
    </submittedName>
</protein>
<feature type="domain" description="Peptidase M24" evidence="3">
    <location>
        <begin position="134"/>
        <end position="336"/>
    </location>
</feature>
<dbReference type="InterPro" id="IPR036005">
    <property type="entry name" value="Creatinase/aminopeptidase-like"/>
</dbReference>
<reference evidence="5 6" key="1">
    <citation type="journal article" date="2011" name="Stand. Genomic Sci.">
        <title>Complete genome sequence of Syntrophobotulus glycolicus type strain (FlGlyR).</title>
        <authorList>
            <person name="Han C."/>
            <person name="Mwirichia R."/>
            <person name="Chertkov O."/>
            <person name="Held B."/>
            <person name="Lapidus A."/>
            <person name="Nolan M."/>
            <person name="Lucas S."/>
            <person name="Hammon N."/>
            <person name="Deshpande S."/>
            <person name="Cheng J.F."/>
            <person name="Tapia R."/>
            <person name="Goodwin L."/>
            <person name="Pitluck S."/>
            <person name="Huntemann M."/>
            <person name="Liolios K."/>
            <person name="Ivanova N."/>
            <person name="Pagani I."/>
            <person name="Mavromatis K."/>
            <person name="Ovchinikova G."/>
            <person name="Pati A."/>
            <person name="Chen A."/>
            <person name="Palaniappan K."/>
            <person name="Land M."/>
            <person name="Hauser L."/>
            <person name="Brambilla E.M."/>
            <person name="Rohde M."/>
            <person name="Spring S."/>
            <person name="Sikorski J."/>
            <person name="Goker M."/>
            <person name="Woyke T."/>
            <person name="Bristow J."/>
            <person name="Eisen J.A."/>
            <person name="Markowitz V."/>
            <person name="Hugenholtz P."/>
            <person name="Kyrpides N.C."/>
            <person name="Klenk H.P."/>
            <person name="Detter J.C."/>
        </authorList>
    </citation>
    <scope>NUCLEOTIDE SEQUENCE [LARGE SCALE GENOMIC DNA]</scope>
    <source>
        <strain evidence="6">DSM 8271 / FlGlyR</strain>
    </source>
</reference>
<dbReference type="FunFam" id="3.90.230.10:FF:000014">
    <property type="entry name" value="Aminopeptidase P family protein"/>
    <property type="match status" value="1"/>
</dbReference>
<dbReference type="GO" id="GO:0004177">
    <property type="term" value="F:aminopeptidase activity"/>
    <property type="evidence" value="ECO:0007669"/>
    <property type="project" value="UniProtKB-ARBA"/>
</dbReference>
<dbReference type="CDD" id="cd01092">
    <property type="entry name" value="APP-like"/>
    <property type="match status" value="1"/>
</dbReference>
<dbReference type="STRING" id="645991.Sgly_1919"/>
<dbReference type="InterPro" id="IPR001714">
    <property type="entry name" value="Pept_M24_MAP"/>
</dbReference>
<evidence type="ECO:0000313" key="5">
    <source>
        <dbReference type="EMBL" id="ADY56215.1"/>
    </source>
</evidence>
<dbReference type="SUPFAM" id="SSF55920">
    <property type="entry name" value="Creatinase/aminopeptidase"/>
    <property type="match status" value="1"/>
</dbReference>
<dbReference type="Pfam" id="PF01321">
    <property type="entry name" value="Creatinase_N"/>
    <property type="match status" value="1"/>
</dbReference>
<evidence type="ECO:0000256" key="1">
    <source>
        <dbReference type="ARBA" id="ARBA00008766"/>
    </source>
</evidence>
<dbReference type="OrthoDB" id="9806388at2"/>
<dbReference type="InterPro" id="IPR029149">
    <property type="entry name" value="Creatin/AminoP/Spt16_N"/>
</dbReference>
<proteinExistence type="inferred from homology"/>
<dbReference type="InterPro" id="IPR050659">
    <property type="entry name" value="Peptidase_M24B"/>
</dbReference>
<dbReference type="PRINTS" id="PR00599">
    <property type="entry name" value="MAPEPTIDASE"/>
</dbReference>
<organism evidence="5 6">
    <name type="scientific">Syntrophobotulus glycolicus (strain DSM 8271 / FlGlyR)</name>
    <dbReference type="NCBI Taxonomy" id="645991"/>
    <lineage>
        <taxon>Bacteria</taxon>
        <taxon>Bacillati</taxon>
        <taxon>Bacillota</taxon>
        <taxon>Clostridia</taxon>
        <taxon>Eubacteriales</taxon>
        <taxon>Desulfitobacteriaceae</taxon>
        <taxon>Syntrophobotulus</taxon>
    </lineage>
</organism>
<dbReference type="GO" id="GO:0008235">
    <property type="term" value="F:metalloexopeptidase activity"/>
    <property type="evidence" value="ECO:0007669"/>
    <property type="project" value="UniProtKB-ARBA"/>
</dbReference>
<feature type="domain" description="Creatinase N-terminal" evidence="4">
    <location>
        <begin position="3"/>
        <end position="125"/>
    </location>
</feature>
<dbReference type="HOGENOM" id="CLU_017266_4_0_9"/>
<keyword evidence="6" id="KW-1185">Reference proteome</keyword>
<dbReference type="PANTHER" id="PTHR46112">
    <property type="entry name" value="AMINOPEPTIDASE"/>
    <property type="match status" value="1"/>
</dbReference>
<dbReference type="MEROPS" id="M24.008"/>
<dbReference type="InterPro" id="IPR000994">
    <property type="entry name" value="Pept_M24"/>
</dbReference>
<dbReference type="Proteomes" id="UP000007488">
    <property type="component" value="Chromosome"/>
</dbReference>